<proteinExistence type="predicted"/>
<protein>
    <submittedName>
        <fullName evidence="1">Uncharacterized protein</fullName>
    </submittedName>
</protein>
<name>A0A0A9HAS4_ARUDO</name>
<dbReference type="EMBL" id="GBRH01165950">
    <property type="protein sequence ID" value="JAE31946.1"/>
    <property type="molecule type" value="Transcribed_RNA"/>
</dbReference>
<organism evidence="1">
    <name type="scientific">Arundo donax</name>
    <name type="common">Giant reed</name>
    <name type="synonym">Donax arundinaceus</name>
    <dbReference type="NCBI Taxonomy" id="35708"/>
    <lineage>
        <taxon>Eukaryota</taxon>
        <taxon>Viridiplantae</taxon>
        <taxon>Streptophyta</taxon>
        <taxon>Embryophyta</taxon>
        <taxon>Tracheophyta</taxon>
        <taxon>Spermatophyta</taxon>
        <taxon>Magnoliopsida</taxon>
        <taxon>Liliopsida</taxon>
        <taxon>Poales</taxon>
        <taxon>Poaceae</taxon>
        <taxon>PACMAD clade</taxon>
        <taxon>Arundinoideae</taxon>
        <taxon>Arundineae</taxon>
        <taxon>Arundo</taxon>
    </lineage>
</organism>
<accession>A0A0A9HAS4</accession>
<evidence type="ECO:0000313" key="1">
    <source>
        <dbReference type="EMBL" id="JAE31946.1"/>
    </source>
</evidence>
<reference evidence="1" key="2">
    <citation type="journal article" date="2015" name="Data Brief">
        <title>Shoot transcriptome of the giant reed, Arundo donax.</title>
        <authorList>
            <person name="Barrero R.A."/>
            <person name="Guerrero F.D."/>
            <person name="Moolhuijzen P."/>
            <person name="Goolsby J.A."/>
            <person name="Tidwell J."/>
            <person name="Bellgard S.E."/>
            <person name="Bellgard M.I."/>
        </authorList>
    </citation>
    <scope>NUCLEOTIDE SEQUENCE</scope>
    <source>
        <tissue evidence="1">Shoot tissue taken approximately 20 cm above the soil surface</tissue>
    </source>
</reference>
<reference evidence="1" key="1">
    <citation type="submission" date="2014-09" db="EMBL/GenBank/DDBJ databases">
        <authorList>
            <person name="Magalhaes I.L.F."/>
            <person name="Oliveira U."/>
            <person name="Santos F.R."/>
            <person name="Vidigal T.H.D.A."/>
            <person name="Brescovit A.D."/>
            <person name="Santos A.J."/>
        </authorList>
    </citation>
    <scope>NUCLEOTIDE SEQUENCE</scope>
    <source>
        <tissue evidence="1">Shoot tissue taken approximately 20 cm above the soil surface</tissue>
    </source>
</reference>
<dbReference type="AlphaFoldDB" id="A0A0A9HAS4"/>
<sequence length="40" mass="5039">MYGCQEEMTHRLHARKFIYIDAMSSKTRVVWRKERFAWLY</sequence>